<protein>
    <submittedName>
        <fullName evidence="1">Uncharacterized protein</fullName>
    </submittedName>
</protein>
<evidence type="ECO:0000313" key="2">
    <source>
        <dbReference type="Proteomes" id="UP000634136"/>
    </source>
</evidence>
<reference evidence="1" key="1">
    <citation type="submission" date="2020-09" db="EMBL/GenBank/DDBJ databases">
        <title>Genome-Enabled Discovery of Anthraquinone Biosynthesis in Senna tora.</title>
        <authorList>
            <person name="Kang S.-H."/>
            <person name="Pandey R.P."/>
            <person name="Lee C.-M."/>
            <person name="Sim J.-S."/>
            <person name="Jeong J.-T."/>
            <person name="Choi B.-S."/>
            <person name="Jung M."/>
            <person name="Ginzburg D."/>
            <person name="Zhao K."/>
            <person name="Won S.Y."/>
            <person name="Oh T.-J."/>
            <person name="Yu Y."/>
            <person name="Kim N.-H."/>
            <person name="Lee O.R."/>
            <person name="Lee T.-H."/>
            <person name="Bashyal P."/>
            <person name="Kim T.-S."/>
            <person name="Lee W.-H."/>
            <person name="Kawkins C."/>
            <person name="Kim C.-K."/>
            <person name="Kim J.S."/>
            <person name="Ahn B.O."/>
            <person name="Rhee S.Y."/>
            <person name="Sohng J.K."/>
        </authorList>
    </citation>
    <scope>NUCLEOTIDE SEQUENCE</scope>
    <source>
        <tissue evidence="1">Leaf</tissue>
    </source>
</reference>
<dbReference type="EMBL" id="JAAIUW010000003">
    <property type="protein sequence ID" value="KAF7839167.1"/>
    <property type="molecule type" value="Genomic_DNA"/>
</dbReference>
<name>A0A834X6N4_9FABA</name>
<dbReference type="AlphaFoldDB" id="A0A834X6N4"/>
<accession>A0A834X6N4</accession>
<gene>
    <name evidence="1" type="ORF">G2W53_007649</name>
</gene>
<sequence length="40" mass="4798">MGLVIARKVYQVMSKYIFNCKSRLNLKRIQEDKSNMLLHK</sequence>
<comment type="caution">
    <text evidence="1">The sequence shown here is derived from an EMBL/GenBank/DDBJ whole genome shotgun (WGS) entry which is preliminary data.</text>
</comment>
<proteinExistence type="predicted"/>
<keyword evidence="2" id="KW-1185">Reference proteome</keyword>
<organism evidence="1 2">
    <name type="scientific">Senna tora</name>
    <dbReference type="NCBI Taxonomy" id="362788"/>
    <lineage>
        <taxon>Eukaryota</taxon>
        <taxon>Viridiplantae</taxon>
        <taxon>Streptophyta</taxon>
        <taxon>Embryophyta</taxon>
        <taxon>Tracheophyta</taxon>
        <taxon>Spermatophyta</taxon>
        <taxon>Magnoliopsida</taxon>
        <taxon>eudicotyledons</taxon>
        <taxon>Gunneridae</taxon>
        <taxon>Pentapetalae</taxon>
        <taxon>rosids</taxon>
        <taxon>fabids</taxon>
        <taxon>Fabales</taxon>
        <taxon>Fabaceae</taxon>
        <taxon>Caesalpinioideae</taxon>
        <taxon>Cassia clade</taxon>
        <taxon>Senna</taxon>
    </lineage>
</organism>
<evidence type="ECO:0000313" key="1">
    <source>
        <dbReference type="EMBL" id="KAF7839167.1"/>
    </source>
</evidence>
<dbReference type="Proteomes" id="UP000634136">
    <property type="component" value="Unassembled WGS sequence"/>
</dbReference>